<protein>
    <recommendedName>
        <fullName evidence="2">tRNA pseudouridine(55) synthase</fullName>
        <ecNumber evidence="2">5.4.99.25</ecNumber>
    </recommendedName>
</protein>
<evidence type="ECO:0000313" key="7">
    <source>
        <dbReference type="Proteomes" id="UP000192257"/>
    </source>
</evidence>
<evidence type="ECO:0000256" key="1">
    <source>
        <dbReference type="ARBA" id="ARBA00009652"/>
    </source>
</evidence>
<name>A0A1X0NVE2_9TRYP</name>
<dbReference type="Gene3D" id="3.30.70.3190">
    <property type="match status" value="1"/>
</dbReference>
<evidence type="ECO:0000313" key="6">
    <source>
        <dbReference type="EMBL" id="ORC88561.1"/>
    </source>
</evidence>
<dbReference type="PANTHER" id="PTHR21568:SF0">
    <property type="entry name" value="TRNA PSEUDOURIDINE SYNTHASE PUS10"/>
    <property type="match status" value="1"/>
</dbReference>
<keyword evidence="7" id="KW-1185">Reference proteome</keyword>
<evidence type="ECO:0000259" key="5">
    <source>
        <dbReference type="Pfam" id="PF21238"/>
    </source>
</evidence>
<proteinExistence type="inferred from homology"/>
<dbReference type="OrthoDB" id="271937at2759"/>
<reference evidence="6 7" key="1">
    <citation type="submission" date="2017-03" db="EMBL/GenBank/DDBJ databases">
        <title>An alternative strategy for trypanosome survival in the mammalian bloodstream revealed through genome and transcriptome analysis of the ubiquitous bovine parasite Trypanosoma (Megatrypanum) theileri.</title>
        <authorList>
            <person name="Kelly S."/>
            <person name="Ivens A."/>
            <person name="Mott A."/>
            <person name="O'Neill E."/>
            <person name="Emms D."/>
            <person name="Macleod O."/>
            <person name="Voorheis P."/>
            <person name="Matthews J."/>
            <person name="Matthews K."/>
            <person name="Carrington M."/>
        </authorList>
    </citation>
    <scope>NUCLEOTIDE SEQUENCE [LARGE SCALE GENOMIC DNA]</scope>
    <source>
        <strain evidence="6">Edinburgh</strain>
    </source>
</reference>
<evidence type="ECO:0000256" key="4">
    <source>
        <dbReference type="ARBA" id="ARBA00023235"/>
    </source>
</evidence>
<evidence type="ECO:0000256" key="3">
    <source>
        <dbReference type="ARBA" id="ARBA00022694"/>
    </source>
</evidence>
<organism evidence="6 7">
    <name type="scientific">Trypanosoma theileri</name>
    <dbReference type="NCBI Taxonomy" id="67003"/>
    <lineage>
        <taxon>Eukaryota</taxon>
        <taxon>Discoba</taxon>
        <taxon>Euglenozoa</taxon>
        <taxon>Kinetoplastea</taxon>
        <taxon>Metakinetoplastina</taxon>
        <taxon>Trypanosomatida</taxon>
        <taxon>Trypanosomatidae</taxon>
        <taxon>Trypanosoma</taxon>
    </lineage>
</organism>
<dbReference type="EC" id="5.4.99.25" evidence="2"/>
<dbReference type="GO" id="GO:0160148">
    <property type="term" value="F:tRNA pseudouridine(55) synthase activity"/>
    <property type="evidence" value="ECO:0007669"/>
    <property type="project" value="UniProtKB-EC"/>
</dbReference>
<comment type="caution">
    <text evidence="6">The sequence shown here is derived from an EMBL/GenBank/DDBJ whole genome shotgun (WGS) entry which is preliminary data.</text>
</comment>
<sequence>MSQSPQQKDALCYACALRMSILHQVPPPLPVTQLRSVLCNAAERACGNEKEPLVDEMYHPQFSIIYETYESSSRFLDTIIDAEGGAIGCHQIQSLCCACLGLYQFLDYVYAPSVAAAVRTSPYMDSERISVNVNVHRSISFLWLSMATIFYGVAGRENERPRPSSVIPEEHCNFKEFFMSDFRARVLQYTMFSHQELSERSSTPVGYQTYLREIKRYAEKDTTIPQPRTIQAFSYSPDNEGVIVDVSAEHHRVKNLAGGDQVPIQYCSNRSDGVMTYSVIYDYVEPYLKMTGWWRSDGKDTEITQNKRFNIQGTAILSCTLQHSNIMLIGNYCKMRRDLSQSPWFTDGKRIGTFSLQEIIANPILGFFFPEGVTSVGWKSEMNQSGLQAEKRSKYEKTDAHAKSLNEDKLIPHKMAAQHVFGYGRYKFHSAGREDVDVRMLGTGRPFVLEIISPSRQQVTSQDLADFTEAVNKSEGGSVEISELRLTDADITVRLARHSQSKVKRYRCIVWCSRAILDPNNDKHFQETNKVQDLSIAQRTPIRVLHRRSMQTRPRMIHSIQLTPLNPHWFIMDLETQAGTYVKEFVHGDLGRTTPHLGMLLNGRTDIIQLDVLGMAMENL</sequence>
<dbReference type="Pfam" id="PF21238">
    <property type="entry name" value="Pus10_C"/>
    <property type="match status" value="1"/>
</dbReference>
<gene>
    <name evidence="6" type="ORF">TM35_000161990</name>
</gene>
<feature type="domain" description="Pus10-like C-terminal" evidence="5">
    <location>
        <begin position="416"/>
        <end position="613"/>
    </location>
</feature>
<dbReference type="SUPFAM" id="SSF55120">
    <property type="entry name" value="Pseudouridine synthase"/>
    <property type="match status" value="1"/>
</dbReference>
<dbReference type="GO" id="GO:0003723">
    <property type="term" value="F:RNA binding"/>
    <property type="evidence" value="ECO:0007669"/>
    <property type="project" value="InterPro"/>
</dbReference>
<dbReference type="AlphaFoldDB" id="A0A1X0NVE2"/>
<dbReference type="GeneID" id="39985851"/>
<dbReference type="VEuPathDB" id="TriTrypDB:TM35_000161990"/>
<evidence type="ECO:0000256" key="2">
    <source>
        <dbReference type="ARBA" id="ARBA00012787"/>
    </source>
</evidence>
<dbReference type="InterPro" id="IPR039894">
    <property type="entry name" value="Pus10-like"/>
</dbReference>
<keyword evidence="4" id="KW-0413">Isomerase</keyword>
<dbReference type="STRING" id="67003.A0A1X0NVE2"/>
<dbReference type="GO" id="GO:0031119">
    <property type="term" value="P:tRNA pseudouridine synthesis"/>
    <property type="evidence" value="ECO:0007669"/>
    <property type="project" value="TreeGrafter"/>
</dbReference>
<dbReference type="EMBL" id="NBCO01000016">
    <property type="protein sequence ID" value="ORC88561.1"/>
    <property type="molecule type" value="Genomic_DNA"/>
</dbReference>
<dbReference type="FunFam" id="3.30.70.3190:FF:000001">
    <property type="entry name" value="tRNA pseudouridine synthase Pus10"/>
    <property type="match status" value="1"/>
</dbReference>
<keyword evidence="3" id="KW-0819">tRNA processing</keyword>
<dbReference type="InterPro" id="IPR020103">
    <property type="entry name" value="PsdUridine_synth_cat_dom_sf"/>
</dbReference>
<dbReference type="Gene3D" id="3.30.70.2510">
    <property type="match status" value="1"/>
</dbReference>
<dbReference type="InterPro" id="IPR048741">
    <property type="entry name" value="Pus10-like_C"/>
</dbReference>
<accession>A0A1X0NVE2</accession>
<dbReference type="Proteomes" id="UP000192257">
    <property type="component" value="Unassembled WGS sequence"/>
</dbReference>
<comment type="similarity">
    <text evidence="1">Belongs to the pseudouridine synthase Pus10 family.</text>
</comment>
<dbReference type="RefSeq" id="XP_028882627.1">
    <property type="nucleotide sequence ID" value="XM_029026071.1"/>
</dbReference>
<dbReference type="PANTHER" id="PTHR21568">
    <property type="entry name" value="TRNA PSEUDOURIDINE SYNTHASE PUS10"/>
    <property type="match status" value="1"/>
</dbReference>